<organism evidence="14 15">
    <name type="scientific">Clostridium aminobutyricum</name>
    <dbReference type="NCBI Taxonomy" id="33953"/>
    <lineage>
        <taxon>Bacteria</taxon>
        <taxon>Bacillati</taxon>
        <taxon>Bacillota</taxon>
        <taxon>Clostridia</taxon>
        <taxon>Eubacteriales</taxon>
        <taxon>Clostridiaceae</taxon>
        <taxon>Clostridium</taxon>
    </lineage>
</organism>
<evidence type="ECO:0000256" key="2">
    <source>
        <dbReference type="ARBA" id="ARBA00008276"/>
    </source>
</evidence>
<dbReference type="AlphaFoldDB" id="A0A939IGH3"/>
<dbReference type="EC" id="6.3.2.17" evidence="3"/>
<comment type="similarity">
    <text evidence="2 11">Belongs to the folylpolyglutamate synthase family.</text>
</comment>
<keyword evidence="15" id="KW-1185">Reference proteome</keyword>
<evidence type="ECO:0000313" key="15">
    <source>
        <dbReference type="Proteomes" id="UP000664545"/>
    </source>
</evidence>
<comment type="caution">
    <text evidence="14">The sequence shown here is derived from an EMBL/GenBank/DDBJ whole genome shotgun (WGS) entry which is preliminary data.</text>
</comment>
<evidence type="ECO:0000256" key="1">
    <source>
        <dbReference type="ARBA" id="ARBA00001946"/>
    </source>
</evidence>
<evidence type="ECO:0000256" key="3">
    <source>
        <dbReference type="ARBA" id="ARBA00013025"/>
    </source>
</evidence>
<evidence type="ECO:0000256" key="8">
    <source>
        <dbReference type="ARBA" id="ARBA00022842"/>
    </source>
</evidence>
<dbReference type="GO" id="GO:0008841">
    <property type="term" value="F:dihydrofolate synthase activity"/>
    <property type="evidence" value="ECO:0007669"/>
    <property type="project" value="TreeGrafter"/>
</dbReference>
<accession>A0A939IGH3</accession>
<reference evidence="14" key="1">
    <citation type="submission" date="2021-02" db="EMBL/GenBank/DDBJ databases">
        <title>Abyssanaerobacter marinus gen.nov., sp., nov, anaerobic bacterium isolated from the Onnuri vent field of Indian Ocean and suggestion of Mogibacteriaceae fam. nov., and proposal of reclassification of ambiguous this family's genus member.</title>
        <authorList>
            <person name="Kim Y.J."/>
            <person name="Yang J.-A."/>
        </authorList>
    </citation>
    <scope>NUCLEOTIDE SEQUENCE</scope>
    <source>
        <strain evidence="14">DSM 2634</strain>
    </source>
</reference>
<evidence type="ECO:0000256" key="11">
    <source>
        <dbReference type="PIRNR" id="PIRNR001563"/>
    </source>
</evidence>
<dbReference type="Gene3D" id="3.90.190.20">
    <property type="entry name" value="Mur ligase, C-terminal domain"/>
    <property type="match status" value="1"/>
</dbReference>
<evidence type="ECO:0000256" key="7">
    <source>
        <dbReference type="ARBA" id="ARBA00022840"/>
    </source>
</evidence>
<proteinExistence type="inferred from homology"/>
<dbReference type="PANTHER" id="PTHR11136">
    <property type="entry name" value="FOLYLPOLYGLUTAMATE SYNTHASE-RELATED"/>
    <property type="match status" value="1"/>
</dbReference>
<evidence type="ECO:0000313" key="14">
    <source>
        <dbReference type="EMBL" id="MBN7771912.1"/>
    </source>
</evidence>
<dbReference type="EMBL" id="JAFJZZ010000001">
    <property type="protein sequence ID" value="MBN7771912.1"/>
    <property type="molecule type" value="Genomic_DNA"/>
</dbReference>
<dbReference type="InterPro" id="IPR036565">
    <property type="entry name" value="Mur-like_cat_sf"/>
</dbReference>
<dbReference type="InterPro" id="IPR018109">
    <property type="entry name" value="Folylpolyglutamate_synth_CS"/>
</dbReference>
<comment type="cofactor">
    <cofactor evidence="1">
        <name>Mg(2+)</name>
        <dbReference type="ChEBI" id="CHEBI:18420"/>
    </cofactor>
</comment>
<dbReference type="InterPro" id="IPR001645">
    <property type="entry name" value="Folylpolyglutamate_synth"/>
</dbReference>
<dbReference type="Gene3D" id="3.40.1190.10">
    <property type="entry name" value="Mur-like, catalytic domain"/>
    <property type="match status" value="1"/>
</dbReference>
<evidence type="ECO:0000256" key="10">
    <source>
        <dbReference type="ARBA" id="ARBA00047493"/>
    </source>
</evidence>
<dbReference type="GO" id="GO:0005737">
    <property type="term" value="C:cytoplasm"/>
    <property type="evidence" value="ECO:0007669"/>
    <property type="project" value="TreeGrafter"/>
</dbReference>
<dbReference type="Pfam" id="PF08245">
    <property type="entry name" value="Mur_ligase_M"/>
    <property type="match status" value="1"/>
</dbReference>
<keyword evidence="7 11" id="KW-0067">ATP-binding</keyword>
<evidence type="ECO:0000259" key="13">
    <source>
        <dbReference type="Pfam" id="PF08245"/>
    </source>
</evidence>
<dbReference type="Pfam" id="PF02875">
    <property type="entry name" value="Mur_ligase_C"/>
    <property type="match status" value="1"/>
</dbReference>
<dbReference type="SUPFAM" id="SSF53623">
    <property type="entry name" value="MurD-like peptide ligases, catalytic domain"/>
    <property type="match status" value="1"/>
</dbReference>
<dbReference type="InterPro" id="IPR013221">
    <property type="entry name" value="Mur_ligase_cen"/>
</dbReference>
<dbReference type="PANTHER" id="PTHR11136:SF0">
    <property type="entry name" value="DIHYDROFOLATE SYNTHETASE-RELATED"/>
    <property type="match status" value="1"/>
</dbReference>
<evidence type="ECO:0000256" key="4">
    <source>
        <dbReference type="ARBA" id="ARBA00022598"/>
    </source>
</evidence>
<dbReference type="SUPFAM" id="SSF53244">
    <property type="entry name" value="MurD-like peptide ligases, peptide-binding domain"/>
    <property type="match status" value="1"/>
</dbReference>
<dbReference type="FunFam" id="3.40.1190.10:FF:000011">
    <property type="entry name" value="Folylpolyglutamate synthase/dihydrofolate synthase"/>
    <property type="match status" value="1"/>
</dbReference>
<keyword evidence="6 11" id="KW-0547">Nucleotide-binding</keyword>
<dbReference type="GO" id="GO:0004326">
    <property type="term" value="F:tetrahydrofolylpolyglutamate synthase activity"/>
    <property type="evidence" value="ECO:0007669"/>
    <property type="project" value="UniProtKB-EC"/>
</dbReference>
<dbReference type="GO" id="GO:0046872">
    <property type="term" value="F:metal ion binding"/>
    <property type="evidence" value="ECO:0007669"/>
    <property type="project" value="UniProtKB-KW"/>
</dbReference>
<feature type="domain" description="Mur ligase central" evidence="13">
    <location>
        <begin position="44"/>
        <end position="270"/>
    </location>
</feature>
<comment type="catalytic activity">
    <reaction evidence="10">
        <text>(6S)-5,6,7,8-tetrahydrofolyl-(gamma-L-Glu)(n) + L-glutamate + ATP = (6S)-5,6,7,8-tetrahydrofolyl-(gamma-L-Glu)(n+1) + ADP + phosphate + H(+)</text>
        <dbReference type="Rhea" id="RHEA:10580"/>
        <dbReference type="Rhea" id="RHEA-COMP:14738"/>
        <dbReference type="Rhea" id="RHEA-COMP:14740"/>
        <dbReference type="ChEBI" id="CHEBI:15378"/>
        <dbReference type="ChEBI" id="CHEBI:29985"/>
        <dbReference type="ChEBI" id="CHEBI:30616"/>
        <dbReference type="ChEBI" id="CHEBI:43474"/>
        <dbReference type="ChEBI" id="CHEBI:141005"/>
        <dbReference type="ChEBI" id="CHEBI:456216"/>
        <dbReference type="EC" id="6.3.2.17"/>
    </reaction>
</comment>
<evidence type="ECO:0000259" key="12">
    <source>
        <dbReference type="Pfam" id="PF02875"/>
    </source>
</evidence>
<evidence type="ECO:0000256" key="9">
    <source>
        <dbReference type="ARBA" id="ARBA00030592"/>
    </source>
</evidence>
<dbReference type="PROSITE" id="PS01012">
    <property type="entry name" value="FOLYLPOLYGLU_SYNT_2"/>
    <property type="match status" value="1"/>
</dbReference>
<dbReference type="RefSeq" id="WP_206580695.1">
    <property type="nucleotide sequence ID" value="NZ_JAFJZZ010000001.1"/>
</dbReference>
<keyword evidence="5" id="KW-0479">Metal-binding</keyword>
<evidence type="ECO:0000256" key="6">
    <source>
        <dbReference type="ARBA" id="ARBA00022741"/>
    </source>
</evidence>
<name>A0A939IGH3_CLOAM</name>
<dbReference type="InterPro" id="IPR004101">
    <property type="entry name" value="Mur_ligase_C"/>
</dbReference>
<dbReference type="InterPro" id="IPR036615">
    <property type="entry name" value="Mur_ligase_C_dom_sf"/>
</dbReference>
<keyword evidence="4 11" id="KW-0436">Ligase</keyword>
<keyword evidence="8" id="KW-0460">Magnesium</keyword>
<gene>
    <name evidence="14" type="ORF">JYB65_00865</name>
</gene>
<dbReference type="GO" id="GO:0005524">
    <property type="term" value="F:ATP binding"/>
    <property type="evidence" value="ECO:0007669"/>
    <property type="project" value="UniProtKB-KW"/>
</dbReference>
<dbReference type="NCBIfam" id="TIGR01499">
    <property type="entry name" value="folC"/>
    <property type="match status" value="1"/>
</dbReference>
<evidence type="ECO:0000256" key="5">
    <source>
        <dbReference type="ARBA" id="ARBA00022723"/>
    </source>
</evidence>
<dbReference type="PIRSF" id="PIRSF001563">
    <property type="entry name" value="Folylpolyglu_synth"/>
    <property type="match status" value="1"/>
</dbReference>
<protein>
    <recommendedName>
        <fullName evidence="3">tetrahydrofolate synthase</fullName>
        <ecNumber evidence="3">6.3.2.17</ecNumber>
    </recommendedName>
    <alternativeName>
        <fullName evidence="9">Tetrahydrofolylpolyglutamate synthase</fullName>
    </alternativeName>
</protein>
<dbReference type="Proteomes" id="UP000664545">
    <property type="component" value="Unassembled WGS sequence"/>
</dbReference>
<feature type="domain" description="Mur ligase C-terminal" evidence="12">
    <location>
        <begin position="298"/>
        <end position="417"/>
    </location>
</feature>
<sequence length="442" mass="50118">MNHETAINKIKTFERFGSRLGLERMRILMELLGNPQKDLNVIHVAGTNGKGSVCRYLYEALSANDYKVGLYTSPFLEVFNERIEYNGALISDEELEQCTDHVLQKVQLMLEQGMDSPTEFEIVTAVAFVYFKKLQADYVVLEVGLGGIGDSTNIVENPLACVITSISYDHMDRLGDTIEKIAAEKAGIIKQGVPVIMNVTRREAAKVIARKAYETNAVLVDATKIKYKVFEQSMEGYTLDTRIFGTEYTDVQIRMIGEHQLSNVMTALITLELLRKQQKIKVERSRLYAGLKRAIQIGRFEVMEKNPYIILDGAHNEDGAKALAETVKSFLSDKKILMVIGMLEDKDYNKILDQFTQVTDCFVVTEPNNPRKLKTEILYKLLTERGQNCTVIEDPAEAYQYAESIKEQYEVVLYAGSLYLVGQIRRILRDDGRKRIESSTVL</sequence>